<dbReference type="EMBL" id="CAADRA010005143">
    <property type="protein sequence ID" value="VFT85872.1"/>
    <property type="molecule type" value="Genomic_DNA"/>
</dbReference>
<evidence type="ECO:0000313" key="10">
    <source>
        <dbReference type="EMBL" id="VFT85872.1"/>
    </source>
</evidence>
<evidence type="ECO:0000256" key="6">
    <source>
        <dbReference type="RuleBase" id="RU003983"/>
    </source>
</evidence>
<keyword evidence="2" id="KW-0479">Metal-binding</keyword>
<keyword evidence="3 6" id="KW-0378">Hydrolase</keyword>
<evidence type="ECO:0000256" key="7">
    <source>
        <dbReference type="SAM" id="Phobius"/>
    </source>
</evidence>
<evidence type="ECO:0000259" key="8">
    <source>
        <dbReference type="Pfam" id="PF01435"/>
    </source>
</evidence>
<dbReference type="GO" id="GO:0005743">
    <property type="term" value="C:mitochondrial inner membrane"/>
    <property type="evidence" value="ECO:0007669"/>
    <property type="project" value="TreeGrafter"/>
</dbReference>
<keyword evidence="7" id="KW-0812">Transmembrane</keyword>
<proteinExistence type="inferred from homology"/>
<reference evidence="10 11" key="1">
    <citation type="submission" date="2019-03" db="EMBL/GenBank/DDBJ databases">
        <authorList>
            <person name="Gaulin E."/>
            <person name="Dumas B."/>
        </authorList>
    </citation>
    <scope>NUCLEOTIDE SEQUENCE [LARGE SCALE GENOMIC DNA]</scope>
    <source>
        <strain evidence="10">CBS 568.67</strain>
    </source>
</reference>
<keyword evidence="4 6" id="KW-0862">Zinc</keyword>
<dbReference type="PANTHER" id="PTHR22726">
    <property type="entry name" value="METALLOENDOPEPTIDASE OMA1"/>
    <property type="match status" value="1"/>
</dbReference>
<dbReference type="PANTHER" id="PTHR22726:SF18">
    <property type="entry name" value="PEPTIDASE M48 DOMAIN-CONTAINING PROTEIN"/>
    <property type="match status" value="1"/>
</dbReference>
<sequence length="418" mass="45602">MTAHRFISSSSRGGGRRDTNHDLYVLLLRVAARVVGYGLGHMHKTGALYKYGRGTFYGIVGVPLLFGGAFLLMHTESIPISGRSHLVFLSKSDEDTLSEEAVANILAQEGTTCLPPTHATYQAVHAITGHLLEVCRAERLVPPLSTDMTLHVIDAPIANAFVLPNGTIFVYTGILPMAKTYGGLACILGHEISHALARHAAEKIGYFDVLLVVYDFLRGFDDGSDFRATWQEAIIEFLLITVLQVVAPLAFSRKMEREADRMGMVLAAKSGYDPREASHVWERMLAVERGETSAVGHTTSSAAKSAAAKQAFVGDLLSTHPSSESRMVDLKAYAETLMEEFDAATDRLAFRQVARPSLQTLPFVPGATDDDDAEQVLRWQFMTEAIRANSNLMGGAKGDEIRAFLKAINMDDPAKFAI</sequence>
<evidence type="ECO:0000256" key="3">
    <source>
        <dbReference type="ARBA" id="ARBA00022801"/>
    </source>
</evidence>
<dbReference type="EMBL" id="VJMH01005122">
    <property type="protein sequence ID" value="KAF0700459.1"/>
    <property type="molecule type" value="Genomic_DNA"/>
</dbReference>
<name>A0A485KLN9_9STRA</name>
<feature type="transmembrane region" description="Helical" evidence="7">
    <location>
        <begin position="54"/>
        <end position="73"/>
    </location>
</feature>
<protein>
    <submittedName>
        <fullName evidence="10">Aste57867_8988 protein</fullName>
    </submittedName>
</protein>
<dbReference type="AlphaFoldDB" id="A0A485KLN9"/>
<evidence type="ECO:0000256" key="4">
    <source>
        <dbReference type="ARBA" id="ARBA00022833"/>
    </source>
</evidence>
<keyword evidence="1 6" id="KW-0645">Protease</keyword>
<comment type="cofactor">
    <cofactor evidence="6">
        <name>Zn(2+)</name>
        <dbReference type="ChEBI" id="CHEBI:29105"/>
    </cofactor>
    <text evidence="6">Binds 1 zinc ion per subunit.</text>
</comment>
<dbReference type="CDD" id="cd07331">
    <property type="entry name" value="M48C_Oma1_like"/>
    <property type="match status" value="1"/>
</dbReference>
<evidence type="ECO:0000256" key="2">
    <source>
        <dbReference type="ARBA" id="ARBA00022723"/>
    </source>
</evidence>
<dbReference type="InterPro" id="IPR051156">
    <property type="entry name" value="Mito/Outer_Membr_Metalloprot"/>
</dbReference>
<evidence type="ECO:0000256" key="1">
    <source>
        <dbReference type="ARBA" id="ARBA00022670"/>
    </source>
</evidence>
<dbReference type="OrthoDB" id="7464992at2759"/>
<keyword evidence="5 6" id="KW-0482">Metalloprotease</keyword>
<keyword evidence="11" id="KW-1185">Reference proteome</keyword>
<evidence type="ECO:0000313" key="9">
    <source>
        <dbReference type="EMBL" id="KAF0700459.1"/>
    </source>
</evidence>
<accession>A0A485KLN9</accession>
<dbReference type="GO" id="GO:0046872">
    <property type="term" value="F:metal ion binding"/>
    <property type="evidence" value="ECO:0007669"/>
    <property type="project" value="UniProtKB-KW"/>
</dbReference>
<dbReference type="GO" id="GO:0004222">
    <property type="term" value="F:metalloendopeptidase activity"/>
    <property type="evidence" value="ECO:0007669"/>
    <property type="project" value="InterPro"/>
</dbReference>
<dbReference type="Proteomes" id="UP000332933">
    <property type="component" value="Unassembled WGS sequence"/>
</dbReference>
<keyword evidence="7" id="KW-0472">Membrane</keyword>
<dbReference type="Gene3D" id="3.30.2010.10">
    <property type="entry name" value="Metalloproteases ('zincins'), catalytic domain"/>
    <property type="match status" value="1"/>
</dbReference>
<gene>
    <name evidence="10" type="primary">Aste57867_8988</name>
    <name evidence="9" type="ORF">As57867_008953</name>
    <name evidence="10" type="ORF">ASTE57867_8988</name>
</gene>
<dbReference type="GO" id="GO:0034982">
    <property type="term" value="P:mitochondrial protein processing"/>
    <property type="evidence" value="ECO:0007669"/>
    <property type="project" value="TreeGrafter"/>
</dbReference>
<dbReference type="InterPro" id="IPR001915">
    <property type="entry name" value="Peptidase_M48"/>
</dbReference>
<organism evidence="10 11">
    <name type="scientific">Aphanomyces stellatus</name>
    <dbReference type="NCBI Taxonomy" id="120398"/>
    <lineage>
        <taxon>Eukaryota</taxon>
        <taxon>Sar</taxon>
        <taxon>Stramenopiles</taxon>
        <taxon>Oomycota</taxon>
        <taxon>Saprolegniomycetes</taxon>
        <taxon>Saprolegniales</taxon>
        <taxon>Verrucalvaceae</taxon>
        <taxon>Aphanomyces</taxon>
    </lineage>
</organism>
<evidence type="ECO:0000313" key="11">
    <source>
        <dbReference type="Proteomes" id="UP000332933"/>
    </source>
</evidence>
<keyword evidence="7" id="KW-1133">Transmembrane helix</keyword>
<dbReference type="Pfam" id="PF01435">
    <property type="entry name" value="Peptidase_M48"/>
    <property type="match status" value="1"/>
</dbReference>
<feature type="domain" description="Peptidase M48" evidence="8">
    <location>
        <begin position="148"/>
        <end position="332"/>
    </location>
</feature>
<reference evidence="9" key="2">
    <citation type="submission" date="2019-06" db="EMBL/GenBank/DDBJ databases">
        <title>Genomics analysis of Aphanomyces spp. identifies a new class of oomycete effector associated with host adaptation.</title>
        <authorList>
            <person name="Gaulin E."/>
        </authorList>
    </citation>
    <scope>NUCLEOTIDE SEQUENCE</scope>
    <source>
        <strain evidence="9">CBS 578.67</strain>
    </source>
</reference>
<comment type="similarity">
    <text evidence="6">Belongs to the peptidase M48 family.</text>
</comment>
<evidence type="ECO:0000256" key="5">
    <source>
        <dbReference type="ARBA" id="ARBA00023049"/>
    </source>
</evidence>
<dbReference type="GO" id="GO:0006515">
    <property type="term" value="P:protein quality control for misfolded or incompletely synthesized proteins"/>
    <property type="evidence" value="ECO:0007669"/>
    <property type="project" value="TreeGrafter"/>
</dbReference>